<keyword evidence="3 7" id="KW-0560">Oxidoreductase</keyword>
<dbReference type="PRINTS" id="PR00368">
    <property type="entry name" value="FADPNR"/>
</dbReference>
<accession>A0AAW9HDL4</accession>
<dbReference type="InterPro" id="IPR050097">
    <property type="entry name" value="Ferredoxin-NADP_redctase_2"/>
</dbReference>
<evidence type="ECO:0000256" key="3">
    <source>
        <dbReference type="ARBA" id="ARBA00023002"/>
    </source>
</evidence>
<dbReference type="GeneID" id="92813246"/>
<evidence type="ECO:0000259" key="9">
    <source>
        <dbReference type="Pfam" id="PF07992"/>
    </source>
</evidence>
<evidence type="ECO:0000313" key="13">
    <source>
        <dbReference type="Proteomes" id="UP001288320"/>
    </source>
</evidence>
<dbReference type="NCBIfam" id="TIGR01292">
    <property type="entry name" value="TRX_reduct"/>
    <property type="match status" value="1"/>
</dbReference>
<comment type="subunit">
    <text evidence="7">Homodimer.</text>
</comment>
<dbReference type="GO" id="GO:0019430">
    <property type="term" value="P:removal of superoxide radicals"/>
    <property type="evidence" value="ECO:0007669"/>
    <property type="project" value="UniProtKB-UniRule"/>
</dbReference>
<evidence type="ECO:0000256" key="4">
    <source>
        <dbReference type="ARBA" id="ARBA00023157"/>
    </source>
</evidence>
<dbReference type="GO" id="GO:0005737">
    <property type="term" value="C:cytoplasm"/>
    <property type="evidence" value="ECO:0007669"/>
    <property type="project" value="InterPro"/>
</dbReference>
<organism evidence="10 13">
    <name type="scientific">Actinotignum timonense</name>
    <dbReference type="NCBI Taxonomy" id="1870995"/>
    <lineage>
        <taxon>Bacteria</taxon>
        <taxon>Bacillati</taxon>
        <taxon>Actinomycetota</taxon>
        <taxon>Actinomycetes</taxon>
        <taxon>Actinomycetales</taxon>
        <taxon>Actinomycetaceae</taxon>
        <taxon>Actinotignum</taxon>
    </lineage>
</organism>
<dbReference type="Gene3D" id="3.50.50.60">
    <property type="entry name" value="FAD/NAD(P)-binding domain"/>
    <property type="match status" value="2"/>
</dbReference>
<comment type="cofactor">
    <cofactor evidence="8">
        <name>FAD</name>
        <dbReference type="ChEBI" id="CHEBI:57692"/>
    </cofactor>
    <text evidence="8">Binds 1 FAD per subunit.</text>
</comment>
<sequence length="324" mass="34601">MTESDIRDVIIVGSGPAGWTAALYTARAGLKPLVIGGAIDAGGALMTTTEVENYPGFPDGIFGPDLMANMQQQAEKFGAEMEYDDALSMDLNGDVKIVRTDESEFRARTVILALGSAYKKLGLDGETMFASRGVSYCATCDGFFFKDQEIAVVGGGDSAVTDALFLTRFATKVHVIHRRDELRASKIMADRLLADPKIVMHWNSEITNIRGEDGGSMNALTLHNNVTGEDSNLDVTGLFVAIGHLPRTEILEGQLKLDDGGYIVVNHPHTETSIPGVFACGDVVDRYYRQAISAAGTGCRAALDAERYLENLAAQQAAAGGTVA</sequence>
<dbReference type="PANTHER" id="PTHR48105">
    <property type="entry name" value="THIOREDOXIN REDUCTASE 1-RELATED-RELATED"/>
    <property type="match status" value="1"/>
</dbReference>
<dbReference type="EMBL" id="JAWNFV010000014">
    <property type="protein sequence ID" value="MDY5141049.1"/>
    <property type="molecule type" value="Genomic_DNA"/>
</dbReference>
<keyword evidence="2 7" id="KW-0274">FAD</keyword>
<name>A0AAW9HDL4_9ACTO</name>
<keyword evidence="1 7" id="KW-0285">Flavoprotein</keyword>
<dbReference type="InterPro" id="IPR023753">
    <property type="entry name" value="FAD/NAD-binding_dom"/>
</dbReference>
<proteinExistence type="inferred from homology"/>
<evidence type="ECO:0000313" key="10">
    <source>
        <dbReference type="EMBL" id="MDY5141049.1"/>
    </source>
</evidence>
<dbReference type="Proteomes" id="UP001288320">
    <property type="component" value="Unassembled WGS sequence"/>
</dbReference>
<reference evidence="10 12" key="1">
    <citation type="submission" date="2023-10" db="EMBL/GenBank/DDBJ databases">
        <title>Whole Genome based description of the genera Actinobaculum and Actinotignum reveals a complex phylogenetic relationship within the species included in the genus Actinotignum.</title>
        <authorList>
            <person name="Jensen C.S."/>
            <person name="Dargis R."/>
            <person name="Kemp M."/>
            <person name="Christensen J.J."/>
        </authorList>
    </citation>
    <scope>NUCLEOTIDE SEQUENCE</scope>
    <source>
        <strain evidence="11 12">SLA_B089</strain>
        <strain evidence="10">SLA_B245</strain>
    </source>
</reference>
<gene>
    <name evidence="10" type="primary">trxB</name>
    <name evidence="10" type="ORF">R6G74_06965</name>
    <name evidence="11" type="ORF">R6P33_05605</name>
</gene>
<comment type="similarity">
    <text evidence="7">Belongs to the class-II pyridine nucleotide-disulfide oxidoreductase family.</text>
</comment>
<protein>
    <recommendedName>
        <fullName evidence="7">Thioredoxin reductase</fullName>
        <ecNumber evidence="7">1.8.1.9</ecNumber>
    </recommendedName>
</protein>
<evidence type="ECO:0000313" key="11">
    <source>
        <dbReference type="EMBL" id="MDY5146500.1"/>
    </source>
</evidence>
<evidence type="ECO:0000256" key="8">
    <source>
        <dbReference type="RuleBase" id="RU003881"/>
    </source>
</evidence>
<keyword evidence="4" id="KW-1015">Disulfide bond</keyword>
<dbReference type="AlphaFoldDB" id="A0AAW9HDL4"/>
<dbReference type="Proteomes" id="UP001284901">
    <property type="component" value="Unassembled WGS sequence"/>
</dbReference>
<dbReference type="GO" id="GO:0004791">
    <property type="term" value="F:thioredoxin-disulfide reductase (NADPH) activity"/>
    <property type="evidence" value="ECO:0007669"/>
    <property type="project" value="UniProtKB-UniRule"/>
</dbReference>
<evidence type="ECO:0000256" key="2">
    <source>
        <dbReference type="ARBA" id="ARBA00022827"/>
    </source>
</evidence>
<dbReference type="PRINTS" id="PR00469">
    <property type="entry name" value="PNDRDTASEII"/>
</dbReference>
<dbReference type="InterPro" id="IPR008255">
    <property type="entry name" value="Pyr_nucl-diS_OxRdtase_2_AS"/>
</dbReference>
<dbReference type="EC" id="1.8.1.9" evidence="7"/>
<evidence type="ECO:0000256" key="7">
    <source>
        <dbReference type="RuleBase" id="RU003880"/>
    </source>
</evidence>
<dbReference type="PROSITE" id="PS00573">
    <property type="entry name" value="PYRIDINE_REDOX_2"/>
    <property type="match status" value="1"/>
</dbReference>
<keyword evidence="5 7" id="KW-0676">Redox-active center</keyword>
<dbReference type="Pfam" id="PF07992">
    <property type="entry name" value="Pyr_redox_2"/>
    <property type="match status" value="1"/>
</dbReference>
<feature type="domain" description="FAD/NAD(P)-binding" evidence="9">
    <location>
        <begin position="8"/>
        <end position="298"/>
    </location>
</feature>
<dbReference type="SUPFAM" id="SSF51905">
    <property type="entry name" value="FAD/NAD(P)-binding domain"/>
    <property type="match status" value="1"/>
</dbReference>
<keyword evidence="12" id="KW-1185">Reference proteome</keyword>
<dbReference type="InterPro" id="IPR036188">
    <property type="entry name" value="FAD/NAD-bd_sf"/>
</dbReference>
<evidence type="ECO:0000256" key="1">
    <source>
        <dbReference type="ARBA" id="ARBA00022630"/>
    </source>
</evidence>
<evidence type="ECO:0000256" key="5">
    <source>
        <dbReference type="ARBA" id="ARBA00023284"/>
    </source>
</evidence>
<dbReference type="EMBL" id="JAWNFY010000013">
    <property type="protein sequence ID" value="MDY5146500.1"/>
    <property type="molecule type" value="Genomic_DNA"/>
</dbReference>
<comment type="catalytic activity">
    <reaction evidence="6 7">
        <text>[thioredoxin]-dithiol + NADP(+) = [thioredoxin]-disulfide + NADPH + H(+)</text>
        <dbReference type="Rhea" id="RHEA:20345"/>
        <dbReference type="Rhea" id="RHEA-COMP:10698"/>
        <dbReference type="Rhea" id="RHEA-COMP:10700"/>
        <dbReference type="ChEBI" id="CHEBI:15378"/>
        <dbReference type="ChEBI" id="CHEBI:29950"/>
        <dbReference type="ChEBI" id="CHEBI:50058"/>
        <dbReference type="ChEBI" id="CHEBI:57783"/>
        <dbReference type="ChEBI" id="CHEBI:58349"/>
        <dbReference type="EC" id="1.8.1.9"/>
    </reaction>
</comment>
<evidence type="ECO:0000313" key="12">
    <source>
        <dbReference type="Proteomes" id="UP001284901"/>
    </source>
</evidence>
<comment type="caution">
    <text evidence="10">The sequence shown here is derived from an EMBL/GenBank/DDBJ whole genome shotgun (WGS) entry which is preliminary data.</text>
</comment>
<keyword evidence="8" id="KW-0521">NADP</keyword>
<dbReference type="RefSeq" id="WP_087070167.1">
    <property type="nucleotide sequence ID" value="NZ_CAUPFC010000013.1"/>
</dbReference>
<evidence type="ECO:0000256" key="6">
    <source>
        <dbReference type="ARBA" id="ARBA00048132"/>
    </source>
</evidence>
<dbReference type="InterPro" id="IPR005982">
    <property type="entry name" value="Thioredox_Rdtase"/>
</dbReference>